<organism evidence="2 3">
    <name type="scientific">Carnegiea gigantea</name>
    <dbReference type="NCBI Taxonomy" id="171969"/>
    <lineage>
        <taxon>Eukaryota</taxon>
        <taxon>Viridiplantae</taxon>
        <taxon>Streptophyta</taxon>
        <taxon>Embryophyta</taxon>
        <taxon>Tracheophyta</taxon>
        <taxon>Spermatophyta</taxon>
        <taxon>Magnoliopsida</taxon>
        <taxon>eudicotyledons</taxon>
        <taxon>Gunneridae</taxon>
        <taxon>Pentapetalae</taxon>
        <taxon>Caryophyllales</taxon>
        <taxon>Cactineae</taxon>
        <taxon>Cactaceae</taxon>
        <taxon>Cactoideae</taxon>
        <taxon>Echinocereeae</taxon>
        <taxon>Carnegiea</taxon>
    </lineage>
</organism>
<gene>
    <name evidence="2" type="ORF">Cgig2_002257</name>
</gene>
<comment type="caution">
    <text evidence="2">The sequence shown here is derived from an EMBL/GenBank/DDBJ whole genome shotgun (WGS) entry which is preliminary data.</text>
</comment>
<evidence type="ECO:0000313" key="2">
    <source>
        <dbReference type="EMBL" id="KAJ8449460.1"/>
    </source>
</evidence>
<evidence type="ECO:0000313" key="3">
    <source>
        <dbReference type="Proteomes" id="UP001153076"/>
    </source>
</evidence>
<dbReference type="AlphaFoldDB" id="A0A9Q1QRB3"/>
<reference evidence="2" key="1">
    <citation type="submission" date="2022-04" db="EMBL/GenBank/DDBJ databases">
        <title>Carnegiea gigantea Genome sequencing and assembly v2.</title>
        <authorList>
            <person name="Copetti D."/>
            <person name="Sanderson M.J."/>
            <person name="Burquez A."/>
            <person name="Wojciechowski M.F."/>
        </authorList>
    </citation>
    <scope>NUCLEOTIDE SEQUENCE</scope>
    <source>
        <strain evidence="2">SGP5-SGP5p</strain>
        <tissue evidence="2">Aerial part</tissue>
    </source>
</reference>
<dbReference type="Proteomes" id="UP001153076">
    <property type="component" value="Unassembled WGS sequence"/>
</dbReference>
<dbReference type="InterPro" id="IPR004314">
    <property type="entry name" value="Neprosin"/>
</dbReference>
<dbReference type="OrthoDB" id="1858978at2759"/>
<accession>A0A9Q1QRB3</accession>
<dbReference type="Pfam" id="PF03080">
    <property type="entry name" value="Neprosin"/>
    <property type="match status" value="1"/>
</dbReference>
<protein>
    <recommendedName>
        <fullName evidence="1">Neprosin PEP catalytic domain-containing protein</fullName>
    </recommendedName>
</protein>
<evidence type="ECO:0000259" key="1">
    <source>
        <dbReference type="Pfam" id="PF03080"/>
    </source>
</evidence>
<dbReference type="EMBL" id="JAKOGI010000021">
    <property type="protein sequence ID" value="KAJ8449460.1"/>
    <property type="molecule type" value="Genomic_DNA"/>
</dbReference>
<sequence length="323" mass="36545">MYLWLQEGEQVYDCIDFYKQPAFSHPLFANFTSKVSVQSIESQGKPKGMGLGSDGCPSGTVPILRVRVRLDRQEVEPPPPPRPDPKPRCSALVQTRDDGTKKFFGADGSLSLHKPNMFKTRVKLINGVDSMEAGWMASLIYLDLFNDDEAHLYVRFSVIKQLITFLDSLTGQRKWMHQHSMSRLCTGIKRCAIRPYPRSIKMMIPNWILAKKSIHILSRCCFSGPVGGEIDNPGPTSPPPIMGYGQKAVYNTRTTAFVQHTTVVDESFHNVLTEDTEKIWDCPQLYNVLDFGYKGEHWGHVIVYGGGLLRMHSKIHYNVTCLH</sequence>
<proteinExistence type="predicted"/>
<dbReference type="PANTHER" id="PTHR31589:SF223">
    <property type="entry name" value="PROTEIN, PUTATIVE (DUF239)-RELATED"/>
    <property type="match status" value="1"/>
</dbReference>
<dbReference type="InterPro" id="IPR053168">
    <property type="entry name" value="Glutamic_endopeptidase"/>
</dbReference>
<dbReference type="PANTHER" id="PTHR31589">
    <property type="entry name" value="PROTEIN, PUTATIVE (DUF239)-RELATED-RELATED"/>
    <property type="match status" value="1"/>
</dbReference>
<name>A0A9Q1QRB3_9CARY</name>
<feature type="domain" description="Neprosin PEP catalytic" evidence="1">
    <location>
        <begin position="226"/>
        <end position="306"/>
    </location>
</feature>
<keyword evidence="3" id="KW-1185">Reference proteome</keyword>